<feature type="region of interest" description="Disordered" evidence="1">
    <location>
        <begin position="54"/>
        <end position="89"/>
    </location>
</feature>
<dbReference type="Proteomes" id="UP000478148">
    <property type="component" value="Unassembled WGS sequence"/>
</dbReference>
<evidence type="ECO:0000313" key="3">
    <source>
        <dbReference type="Proteomes" id="UP000478148"/>
    </source>
</evidence>
<dbReference type="RefSeq" id="WP_164446349.1">
    <property type="nucleotide sequence ID" value="NZ_SAIY01000002.1"/>
</dbReference>
<sequence>MPAPLFQPAAQPQPTAVGLPAGPTVNGWFKTAFDGDSVAVIWPVDDGEKWATATPAPATQVGLPRRVPQPHLVPEAQQPSADPRRKLDPAAVSAAMSAYAKGVAGRRSTTSF</sequence>
<dbReference type="EMBL" id="SAIY01000002">
    <property type="protein sequence ID" value="NGM12476.1"/>
    <property type="molecule type" value="Genomic_DNA"/>
</dbReference>
<comment type="caution">
    <text evidence="2">The sequence shown here is derived from an EMBL/GenBank/DDBJ whole genome shotgun (WGS) entry which is preliminary data.</text>
</comment>
<dbReference type="AlphaFoldDB" id="A0A6M1KUP8"/>
<evidence type="ECO:0000313" key="2">
    <source>
        <dbReference type="EMBL" id="NGM12476.1"/>
    </source>
</evidence>
<organism evidence="2 3">
    <name type="scientific">Verrucosispora sioxanthis</name>
    <dbReference type="NCBI Taxonomy" id="2499994"/>
    <lineage>
        <taxon>Bacteria</taxon>
        <taxon>Bacillati</taxon>
        <taxon>Actinomycetota</taxon>
        <taxon>Actinomycetes</taxon>
        <taxon>Micromonosporales</taxon>
        <taxon>Micromonosporaceae</taxon>
        <taxon>Micromonospora</taxon>
    </lineage>
</organism>
<gene>
    <name evidence="2" type="ORF">ENC19_07300</name>
</gene>
<reference evidence="2 3" key="1">
    <citation type="submission" date="2020-02" db="EMBL/GenBank/DDBJ databases">
        <title>Draft Genome Sequence of Verrucosispora sp. Strain CWR15, Isolated from Gulf of Mexico Sponge.</title>
        <authorList>
            <person name="Kennedy S.J."/>
            <person name="Cella E."/>
            <person name="Azarian T."/>
            <person name="Baker B.J."/>
            <person name="Shaw L.N."/>
        </authorList>
    </citation>
    <scope>NUCLEOTIDE SEQUENCE [LARGE SCALE GENOMIC DNA]</scope>
    <source>
        <strain evidence="2 3">CWR15</strain>
    </source>
</reference>
<keyword evidence="3" id="KW-1185">Reference proteome</keyword>
<name>A0A6M1KUP8_9ACTN</name>
<proteinExistence type="predicted"/>
<evidence type="ECO:0000256" key="1">
    <source>
        <dbReference type="SAM" id="MobiDB-lite"/>
    </source>
</evidence>
<accession>A0A6M1KUP8</accession>
<protein>
    <submittedName>
        <fullName evidence="2">Uncharacterized protein</fullName>
    </submittedName>
</protein>